<organism evidence="1 2">
    <name type="scientific">Streptococcus anginosus DORA_7</name>
    <dbReference type="NCBI Taxonomy" id="1403946"/>
    <lineage>
        <taxon>Bacteria</taxon>
        <taxon>Bacillati</taxon>
        <taxon>Bacillota</taxon>
        <taxon>Bacilli</taxon>
        <taxon>Lactobacillales</taxon>
        <taxon>Streptococcaceae</taxon>
        <taxon>Streptococcus</taxon>
        <taxon>Streptococcus anginosus group</taxon>
    </lineage>
</organism>
<name>W1U322_STRAP</name>
<dbReference type="EMBL" id="AZMF01000027">
    <property type="protein sequence ID" value="ETI87049.1"/>
    <property type="molecule type" value="Genomic_DNA"/>
</dbReference>
<protein>
    <submittedName>
        <fullName evidence="1">Uncharacterized protein</fullName>
    </submittedName>
</protein>
<evidence type="ECO:0000313" key="1">
    <source>
        <dbReference type="EMBL" id="ETI87049.1"/>
    </source>
</evidence>
<accession>W1U322</accession>
<dbReference type="PATRIC" id="fig|1403946.3.peg.222"/>
<evidence type="ECO:0000313" key="2">
    <source>
        <dbReference type="Proteomes" id="UP000018846"/>
    </source>
</evidence>
<dbReference type="AlphaFoldDB" id="W1U322"/>
<gene>
    <name evidence="1" type="ORF">Q615_SPAC00027G0114</name>
</gene>
<comment type="caution">
    <text evidence="1">The sequence shown here is derived from an EMBL/GenBank/DDBJ whole genome shotgun (WGS) entry which is preliminary data.</text>
</comment>
<dbReference type="Proteomes" id="UP000018846">
    <property type="component" value="Unassembled WGS sequence"/>
</dbReference>
<sequence length="42" mass="4860">MSTVVGINEFRQQLTMVVFFYLIADADENIKETAYNTSQEKD</sequence>
<proteinExistence type="predicted"/>
<reference evidence="1 2" key="1">
    <citation type="submission" date="2013-12" db="EMBL/GenBank/DDBJ databases">
        <title>A Varibaculum cambriense genome reconstructed from a premature infant gut community with otherwise low bacterial novelty that shifts toward anaerobic metabolism during the third week of life.</title>
        <authorList>
            <person name="Brown C.T."/>
            <person name="Sharon I."/>
            <person name="Thomas B.C."/>
            <person name="Castelle C.J."/>
            <person name="Morowitz M.J."/>
            <person name="Banfield J.F."/>
        </authorList>
    </citation>
    <scope>NUCLEOTIDE SEQUENCE [LARGE SCALE GENOMIC DNA]</scope>
    <source>
        <strain evidence="2">DORA_7</strain>
    </source>
</reference>